<dbReference type="GO" id="GO:0005524">
    <property type="term" value="F:ATP binding"/>
    <property type="evidence" value="ECO:0007669"/>
    <property type="project" value="UniProtKB-KW"/>
</dbReference>
<dbReference type="NCBIfam" id="TIGR01186">
    <property type="entry name" value="proV"/>
    <property type="match status" value="1"/>
</dbReference>
<evidence type="ECO:0000259" key="9">
    <source>
        <dbReference type="PROSITE" id="PS51371"/>
    </source>
</evidence>
<dbReference type="PANTHER" id="PTHR43869">
    <property type="entry name" value="GLYCINE BETAINE/PROLINE BETAINE TRANSPORT SYSTEM ATP-BINDING PROTEIN PROV"/>
    <property type="match status" value="1"/>
</dbReference>
<evidence type="ECO:0000313" key="11">
    <source>
        <dbReference type="Proteomes" id="UP000690515"/>
    </source>
</evidence>
<organism evidence="10 11">
    <name type="scientific">Zooshikella harenae</name>
    <dbReference type="NCBI Taxonomy" id="2827238"/>
    <lineage>
        <taxon>Bacteria</taxon>
        <taxon>Pseudomonadati</taxon>
        <taxon>Pseudomonadota</taxon>
        <taxon>Gammaproteobacteria</taxon>
        <taxon>Oceanospirillales</taxon>
        <taxon>Zooshikellaceae</taxon>
        <taxon>Zooshikella</taxon>
    </lineage>
</organism>
<reference evidence="10 11" key="1">
    <citation type="submission" date="2021-04" db="EMBL/GenBank/DDBJ databases">
        <authorList>
            <person name="Pira H."/>
            <person name="Risdian C."/>
            <person name="Wink J."/>
        </authorList>
    </citation>
    <scope>NUCLEOTIDE SEQUENCE [LARGE SCALE GENOMIC DNA]</scope>
    <source>
        <strain evidence="10 11">WH53</strain>
    </source>
</reference>
<keyword evidence="5" id="KW-0029">Amino-acid transport</keyword>
<evidence type="ECO:0000256" key="7">
    <source>
        <dbReference type="RuleBase" id="RU369116"/>
    </source>
</evidence>
<dbReference type="PROSITE" id="PS51371">
    <property type="entry name" value="CBS"/>
    <property type="match status" value="1"/>
</dbReference>
<keyword evidence="4 7" id="KW-0067">ATP-binding</keyword>
<sequence length="387" mass="43663">MKIEVRNIYKLFGTRPEKWLDDAKAGVDKRELLEKSGHTLGLRNINLNIEAGQIYVIMGLSGSGKSTLIRHFNRLIEPTEGQIIVDGKDIMTMSKRELEDFRRHKVSMVFQRFGLLPHKTIVENVAYGLGIQGVSKSIRHEKAYYWLDQVGLNGFENQYPAQLSGGMQQRVGLARALATNPDILLMDEAFSALDPLIRREMQDQLIALQEKLNKTIIFITHDLDEALRLGNRVAILRDGELIQEGTPEDILLNPENAYVKAFLQDVNRGKVLTVGHAIKQPNVTITTNISPQNALKKLQHHGADYACVLESNILKGIVTHLDIIKADQARDKNITRYIHKVATISEGAELQSVFPQLLDNKQPIAVINQQDEFKGWLSRTKVINLIQ</sequence>
<comment type="caution">
    <text evidence="10">The sequence shown here is derived from an EMBL/GenBank/DDBJ whole genome shotgun (WGS) entry which is preliminary data.</text>
</comment>
<dbReference type="InterPro" id="IPR027417">
    <property type="entry name" value="P-loop_NTPase"/>
</dbReference>
<keyword evidence="2 7" id="KW-0813">Transport</keyword>
<evidence type="ECO:0000256" key="6">
    <source>
        <dbReference type="PROSITE-ProRule" id="PRU00703"/>
    </source>
</evidence>
<keyword evidence="7" id="KW-1003">Cell membrane</keyword>
<keyword evidence="6" id="KW-0129">CBS domain</keyword>
<dbReference type="InterPro" id="IPR051921">
    <property type="entry name" value="ABC_osmolyte_uptake_ATP-bind"/>
</dbReference>
<gene>
    <name evidence="10" type="ORF">KCG35_20755</name>
</gene>
<dbReference type="InterPro" id="IPR000644">
    <property type="entry name" value="CBS_dom"/>
</dbReference>
<evidence type="ECO:0000256" key="3">
    <source>
        <dbReference type="ARBA" id="ARBA00022741"/>
    </source>
</evidence>
<dbReference type="InterPro" id="IPR003593">
    <property type="entry name" value="AAA+_ATPase"/>
</dbReference>
<comment type="catalytic activity">
    <reaction evidence="7">
        <text>a quaternary ammonium(out) + ATP + H2O = a quaternary ammonium(in) + ADP + phosphate + H(+)</text>
        <dbReference type="Rhea" id="RHEA:11036"/>
        <dbReference type="ChEBI" id="CHEBI:15377"/>
        <dbReference type="ChEBI" id="CHEBI:15378"/>
        <dbReference type="ChEBI" id="CHEBI:30616"/>
        <dbReference type="ChEBI" id="CHEBI:35267"/>
        <dbReference type="ChEBI" id="CHEBI:43474"/>
        <dbReference type="ChEBI" id="CHEBI:456216"/>
    </reaction>
</comment>
<feature type="domain" description="ABC transporter" evidence="8">
    <location>
        <begin position="27"/>
        <end position="263"/>
    </location>
</feature>
<evidence type="ECO:0000313" key="10">
    <source>
        <dbReference type="EMBL" id="MBU2713494.1"/>
    </source>
</evidence>
<proteinExistence type="inferred from homology"/>
<dbReference type="EC" id="7.6.2.9" evidence="7"/>
<keyword evidence="7" id="KW-0472">Membrane</keyword>
<dbReference type="Proteomes" id="UP000690515">
    <property type="component" value="Unassembled WGS sequence"/>
</dbReference>
<dbReference type="InterPro" id="IPR003439">
    <property type="entry name" value="ABC_transporter-like_ATP-bd"/>
</dbReference>
<dbReference type="Pfam" id="PF00005">
    <property type="entry name" value="ABC_tran"/>
    <property type="match status" value="1"/>
</dbReference>
<keyword evidence="11" id="KW-1185">Reference proteome</keyword>
<dbReference type="InterPro" id="IPR005892">
    <property type="entry name" value="Gly-betaine_transp_ATP-bd"/>
</dbReference>
<dbReference type="Gene3D" id="3.10.580.10">
    <property type="entry name" value="CBS-domain"/>
    <property type="match status" value="1"/>
</dbReference>
<accession>A0ABS5ZHF2</accession>
<dbReference type="PANTHER" id="PTHR43869:SF1">
    <property type="entry name" value="GLYCINE BETAINE_PROLINE BETAINE TRANSPORT SYSTEM ATP-BINDING PROTEIN PROV"/>
    <property type="match status" value="1"/>
</dbReference>
<dbReference type="SUPFAM" id="SSF52540">
    <property type="entry name" value="P-loop containing nucleoside triphosphate hydrolases"/>
    <property type="match status" value="1"/>
</dbReference>
<evidence type="ECO:0000256" key="5">
    <source>
        <dbReference type="ARBA" id="ARBA00022970"/>
    </source>
</evidence>
<dbReference type="InterPro" id="IPR017871">
    <property type="entry name" value="ABC_transporter-like_CS"/>
</dbReference>
<dbReference type="RefSeq" id="WP_215821779.1">
    <property type="nucleotide sequence ID" value="NZ_JAGSOY010000083.1"/>
</dbReference>
<dbReference type="PROSITE" id="PS00211">
    <property type="entry name" value="ABC_TRANSPORTER_1"/>
    <property type="match status" value="1"/>
</dbReference>
<keyword evidence="7" id="KW-0997">Cell inner membrane</keyword>
<dbReference type="InterPro" id="IPR046342">
    <property type="entry name" value="CBS_dom_sf"/>
</dbReference>
<evidence type="ECO:0000256" key="1">
    <source>
        <dbReference type="ARBA" id="ARBA00005417"/>
    </source>
</evidence>
<dbReference type="SMART" id="SM00382">
    <property type="entry name" value="AAA"/>
    <property type="match status" value="1"/>
</dbReference>
<evidence type="ECO:0000259" key="8">
    <source>
        <dbReference type="PROSITE" id="PS50893"/>
    </source>
</evidence>
<evidence type="ECO:0000256" key="2">
    <source>
        <dbReference type="ARBA" id="ARBA00022448"/>
    </source>
</evidence>
<protein>
    <recommendedName>
        <fullName evidence="7">Quaternary amine transport ATP-binding protein</fullName>
        <ecNumber evidence="7">7.6.2.9</ecNumber>
    </recommendedName>
</protein>
<comment type="subunit">
    <text evidence="7">The complex is probably composed of two ATP-binding proteins, two transmembrane proteins and a solute-binding protein.</text>
</comment>
<dbReference type="CDD" id="cd03294">
    <property type="entry name" value="ABC_Pro_Gly_Betaine"/>
    <property type="match status" value="1"/>
</dbReference>
<evidence type="ECO:0000256" key="4">
    <source>
        <dbReference type="ARBA" id="ARBA00022840"/>
    </source>
</evidence>
<dbReference type="SUPFAM" id="SSF54631">
    <property type="entry name" value="CBS-domain pair"/>
    <property type="match status" value="1"/>
</dbReference>
<name>A0ABS5ZHF2_9GAMM</name>
<dbReference type="PROSITE" id="PS50893">
    <property type="entry name" value="ABC_TRANSPORTER_2"/>
    <property type="match status" value="1"/>
</dbReference>
<comment type="similarity">
    <text evidence="1 7">Belongs to the ABC transporter superfamily.</text>
</comment>
<dbReference type="EMBL" id="JAGSOY010000083">
    <property type="protein sequence ID" value="MBU2713494.1"/>
    <property type="molecule type" value="Genomic_DNA"/>
</dbReference>
<keyword evidence="3 7" id="KW-0547">Nucleotide-binding</keyword>
<dbReference type="SMART" id="SM00116">
    <property type="entry name" value="CBS"/>
    <property type="match status" value="2"/>
</dbReference>
<comment type="subcellular location">
    <subcellularLocation>
        <location evidence="7">Cell inner membrane</location>
        <topology evidence="7">Peripheral membrane protein</topology>
    </subcellularLocation>
</comment>
<dbReference type="Gene3D" id="3.40.50.300">
    <property type="entry name" value="P-loop containing nucleotide triphosphate hydrolases"/>
    <property type="match status" value="1"/>
</dbReference>
<feature type="domain" description="CBS" evidence="9">
    <location>
        <begin position="277"/>
        <end position="334"/>
    </location>
</feature>
<dbReference type="Pfam" id="PF00571">
    <property type="entry name" value="CBS"/>
    <property type="match status" value="1"/>
</dbReference>